<comment type="caution">
    <text evidence="2">The sequence shown here is derived from an EMBL/GenBank/DDBJ whole genome shotgun (WGS) entry which is preliminary data.</text>
</comment>
<feature type="domain" description="VOC" evidence="1">
    <location>
        <begin position="11"/>
        <end position="137"/>
    </location>
</feature>
<dbReference type="CDD" id="cd07247">
    <property type="entry name" value="SgaA_N_like"/>
    <property type="match status" value="1"/>
</dbReference>
<keyword evidence="3" id="KW-1185">Reference proteome</keyword>
<organism evidence="2 3">
    <name type="scientific">Cercophora newfieldiana</name>
    <dbReference type="NCBI Taxonomy" id="92897"/>
    <lineage>
        <taxon>Eukaryota</taxon>
        <taxon>Fungi</taxon>
        <taxon>Dikarya</taxon>
        <taxon>Ascomycota</taxon>
        <taxon>Pezizomycotina</taxon>
        <taxon>Sordariomycetes</taxon>
        <taxon>Sordariomycetidae</taxon>
        <taxon>Sordariales</taxon>
        <taxon>Lasiosphaeriaceae</taxon>
        <taxon>Cercophora</taxon>
    </lineage>
</organism>
<dbReference type="Proteomes" id="UP001174936">
    <property type="component" value="Unassembled WGS sequence"/>
</dbReference>
<dbReference type="AlphaFoldDB" id="A0AA40CMJ5"/>
<evidence type="ECO:0000313" key="2">
    <source>
        <dbReference type="EMBL" id="KAK0644060.1"/>
    </source>
</evidence>
<dbReference type="PROSITE" id="PS51819">
    <property type="entry name" value="VOC"/>
    <property type="match status" value="1"/>
</dbReference>
<dbReference type="Gene3D" id="3.10.180.10">
    <property type="entry name" value="2,3-Dihydroxybiphenyl 1,2-Dioxygenase, domain 1"/>
    <property type="match status" value="1"/>
</dbReference>
<dbReference type="InterPro" id="IPR004360">
    <property type="entry name" value="Glyas_Fos-R_dOase_dom"/>
</dbReference>
<evidence type="ECO:0000313" key="3">
    <source>
        <dbReference type="Proteomes" id="UP001174936"/>
    </source>
</evidence>
<reference evidence="2" key="1">
    <citation type="submission" date="2023-06" db="EMBL/GenBank/DDBJ databases">
        <title>Genome-scale phylogeny and comparative genomics of the fungal order Sordariales.</title>
        <authorList>
            <consortium name="Lawrence Berkeley National Laboratory"/>
            <person name="Hensen N."/>
            <person name="Bonometti L."/>
            <person name="Westerberg I."/>
            <person name="Brannstrom I.O."/>
            <person name="Guillou S."/>
            <person name="Cros-Aarteil S."/>
            <person name="Calhoun S."/>
            <person name="Haridas S."/>
            <person name="Kuo A."/>
            <person name="Mondo S."/>
            <person name="Pangilinan J."/>
            <person name="Riley R."/>
            <person name="Labutti K."/>
            <person name="Andreopoulos B."/>
            <person name="Lipzen A."/>
            <person name="Chen C."/>
            <person name="Yanf M."/>
            <person name="Daum C."/>
            <person name="Ng V."/>
            <person name="Clum A."/>
            <person name="Steindorff A."/>
            <person name="Ohm R."/>
            <person name="Martin F."/>
            <person name="Silar P."/>
            <person name="Natvig D."/>
            <person name="Lalanne C."/>
            <person name="Gautier V."/>
            <person name="Ament-Velasquez S.L."/>
            <person name="Kruys A."/>
            <person name="Hutchinson M.I."/>
            <person name="Powell A.J."/>
            <person name="Barry K."/>
            <person name="Miller A.N."/>
            <person name="Grigoriev I.V."/>
            <person name="Debuchy R."/>
            <person name="Gladieux P."/>
            <person name="Thoren M.H."/>
            <person name="Johannesson H."/>
        </authorList>
    </citation>
    <scope>NUCLEOTIDE SEQUENCE</scope>
    <source>
        <strain evidence="2">SMH2532-1</strain>
    </source>
</reference>
<gene>
    <name evidence="2" type="ORF">B0T16DRAFT_460143</name>
</gene>
<name>A0AA40CMJ5_9PEZI</name>
<dbReference type="Pfam" id="PF00903">
    <property type="entry name" value="Glyoxalase"/>
    <property type="match status" value="1"/>
</dbReference>
<sequence>MSGWTPPKYGSPVWVDIASNDLARAQKFYSTVFNWSFKPTEAKDKDADGKPELAKFDFNPDVNLTGCVRRVPEETGNLVPGRGGICLYWLVEDLDKISEAIKGAGGKVLSDTVKEGQYGLYRFFEDTEGNMGAVYQLNM</sequence>
<accession>A0AA40CMJ5</accession>
<proteinExistence type="predicted"/>
<protein>
    <recommendedName>
        <fullName evidence="1">VOC domain-containing protein</fullName>
    </recommendedName>
</protein>
<dbReference type="PANTHER" id="PTHR33993">
    <property type="entry name" value="GLYOXALASE-RELATED"/>
    <property type="match status" value="1"/>
</dbReference>
<dbReference type="InterPro" id="IPR052164">
    <property type="entry name" value="Anthracycline_SecMetBiosynth"/>
</dbReference>
<dbReference type="EMBL" id="JAULSV010000005">
    <property type="protein sequence ID" value="KAK0644060.1"/>
    <property type="molecule type" value="Genomic_DNA"/>
</dbReference>
<dbReference type="InterPro" id="IPR029068">
    <property type="entry name" value="Glyas_Bleomycin-R_OHBP_Dase"/>
</dbReference>
<dbReference type="InterPro" id="IPR037523">
    <property type="entry name" value="VOC_core"/>
</dbReference>
<evidence type="ECO:0000259" key="1">
    <source>
        <dbReference type="PROSITE" id="PS51819"/>
    </source>
</evidence>
<dbReference type="SUPFAM" id="SSF54593">
    <property type="entry name" value="Glyoxalase/Bleomycin resistance protein/Dihydroxybiphenyl dioxygenase"/>
    <property type="match status" value="1"/>
</dbReference>